<comment type="caution">
    <text evidence="2">The sequence shown here is derived from an EMBL/GenBank/DDBJ whole genome shotgun (WGS) entry which is preliminary data.</text>
</comment>
<name>A0ABW1L5G8_9BACL</name>
<keyword evidence="1" id="KW-0175">Coiled coil</keyword>
<keyword evidence="3" id="KW-1185">Reference proteome</keyword>
<sequence length="76" mass="9056">MANNFEKILTIEQQIEKLKEKQKRLEEQMQLNIGRELLKVWDVDSEEEALRWVQELAVQVNGENKTRQDEVMNNEG</sequence>
<proteinExistence type="predicted"/>
<evidence type="ECO:0000313" key="2">
    <source>
        <dbReference type="EMBL" id="MFC6038964.1"/>
    </source>
</evidence>
<dbReference type="RefSeq" id="WP_377733062.1">
    <property type="nucleotide sequence ID" value="NZ_JBHSRI010000005.1"/>
</dbReference>
<accession>A0ABW1L5G8</accession>
<organism evidence="2 3">
    <name type="scientific">Paenisporosarcina macmurdoensis</name>
    <dbReference type="NCBI Taxonomy" id="212659"/>
    <lineage>
        <taxon>Bacteria</taxon>
        <taxon>Bacillati</taxon>
        <taxon>Bacillota</taxon>
        <taxon>Bacilli</taxon>
        <taxon>Bacillales</taxon>
        <taxon>Caryophanaceae</taxon>
        <taxon>Paenisporosarcina</taxon>
    </lineage>
</organism>
<evidence type="ECO:0000256" key="1">
    <source>
        <dbReference type="SAM" id="Coils"/>
    </source>
</evidence>
<dbReference type="EMBL" id="JBHSRI010000005">
    <property type="protein sequence ID" value="MFC6038964.1"/>
    <property type="molecule type" value="Genomic_DNA"/>
</dbReference>
<dbReference type="Proteomes" id="UP001596170">
    <property type="component" value="Unassembled WGS sequence"/>
</dbReference>
<reference evidence="3" key="1">
    <citation type="journal article" date="2019" name="Int. J. Syst. Evol. Microbiol.">
        <title>The Global Catalogue of Microorganisms (GCM) 10K type strain sequencing project: providing services to taxonomists for standard genome sequencing and annotation.</title>
        <authorList>
            <consortium name="The Broad Institute Genomics Platform"/>
            <consortium name="The Broad Institute Genome Sequencing Center for Infectious Disease"/>
            <person name="Wu L."/>
            <person name="Ma J."/>
        </authorList>
    </citation>
    <scope>NUCLEOTIDE SEQUENCE [LARGE SCALE GENOMIC DNA]</scope>
    <source>
        <strain evidence="3">CCUG 54527</strain>
    </source>
</reference>
<evidence type="ECO:0000313" key="3">
    <source>
        <dbReference type="Proteomes" id="UP001596170"/>
    </source>
</evidence>
<gene>
    <name evidence="2" type="ORF">ACFPYN_05790</name>
</gene>
<feature type="coiled-coil region" evidence="1">
    <location>
        <begin position="1"/>
        <end position="35"/>
    </location>
</feature>
<protein>
    <submittedName>
        <fullName evidence="2">Uncharacterized protein</fullName>
    </submittedName>
</protein>